<feature type="compositionally biased region" description="Basic and acidic residues" evidence="1">
    <location>
        <begin position="174"/>
        <end position="207"/>
    </location>
</feature>
<gene>
    <name evidence="2" type="ORF">LACBIDRAFT_293190</name>
</gene>
<feature type="compositionally biased region" description="Polar residues" evidence="1">
    <location>
        <begin position="344"/>
        <end position="353"/>
    </location>
</feature>
<accession>B0D1B4</accession>
<feature type="compositionally biased region" description="Polar residues" evidence="1">
    <location>
        <begin position="400"/>
        <end position="414"/>
    </location>
</feature>
<dbReference type="AlphaFoldDB" id="B0D1B4"/>
<dbReference type="OrthoDB" id="3063464at2759"/>
<organism evidence="3">
    <name type="scientific">Laccaria bicolor (strain S238N-H82 / ATCC MYA-4686)</name>
    <name type="common">Bicoloured deceiver</name>
    <name type="synonym">Laccaria laccata var. bicolor</name>
    <dbReference type="NCBI Taxonomy" id="486041"/>
    <lineage>
        <taxon>Eukaryota</taxon>
        <taxon>Fungi</taxon>
        <taxon>Dikarya</taxon>
        <taxon>Basidiomycota</taxon>
        <taxon>Agaricomycotina</taxon>
        <taxon>Agaricomycetes</taxon>
        <taxon>Agaricomycetidae</taxon>
        <taxon>Agaricales</taxon>
        <taxon>Agaricineae</taxon>
        <taxon>Hydnangiaceae</taxon>
        <taxon>Laccaria</taxon>
    </lineage>
</organism>
<feature type="compositionally biased region" description="Low complexity" evidence="1">
    <location>
        <begin position="153"/>
        <end position="170"/>
    </location>
</feature>
<feature type="region of interest" description="Disordered" evidence="1">
    <location>
        <begin position="395"/>
        <end position="438"/>
    </location>
</feature>
<keyword evidence="3" id="KW-1185">Reference proteome</keyword>
<dbReference type="HOGENOM" id="CLU_569933_0_0_1"/>
<evidence type="ECO:0000256" key="1">
    <source>
        <dbReference type="SAM" id="MobiDB-lite"/>
    </source>
</evidence>
<dbReference type="KEGG" id="lbc:LACBIDRAFT_293190"/>
<evidence type="ECO:0000313" key="3">
    <source>
        <dbReference type="Proteomes" id="UP000001194"/>
    </source>
</evidence>
<feature type="compositionally biased region" description="Low complexity" evidence="1">
    <location>
        <begin position="372"/>
        <end position="381"/>
    </location>
</feature>
<dbReference type="Proteomes" id="UP000001194">
    <property type="component" value="Unassembled WGS sequence"/>
</dbReference>
<feature type="compositionally biased region" description="Low complexity" evidence="1">
    <location>
        <begin position="130"/>
        <end position="139"/>
    </location>
</feature>
<feature type="region of interest" description="Disordered" evidence="1">
    <location>
        <begin position="254"/>
        <end position="381"/>
    </location>
</feature>
<reference evidence="2 3" key="1">
    <citation type="journal article" date="2008" name="Nature">
        <title>The genome of Laccaria bicolor provides insights into mycorrhizal symbiosis.</title>
        <authorList>
            <person name="Martin F."/>
            <person name="Aerts A."/>
            <person name="Ahren D."/>
            <person name="Brun A."/>
            <person name="Danchin E.G.J."/>
            <person name="Duchaussoy F."/>
            <person name="Gibon J."/>
            <person name="Kohler A."/>
            <person name="Lindquist E."/>
            <person name="Pereda V."/>
            <person name="Salamov A."/>
            <person name="Shapiro H.J."/>
            <person name="Wuyts J."/>
            <person name="Blaudez D."/>
            <person name="Buee M."/>
            <person name="Brokstein P."/>
            <person name="Canbaeck B."/>
            <person name="Cohen D."/>
            <person name="Courty P.E."/>
            <person name="Coutinho P.M."/>
            <person name="Delaruelle C."/>
            <person name="Detter J.C."/>
            <person name="Deveau A."/>
            <person name="DiFazio S."/>
            <person name="Duplessis S."/>
            <person name="Fraissinet-Tachet L."/>
            <person name="Lucic E."/>
            <person name="Frey-Klett P."/>
            <person name="Fourrey C."/>
            <person name="Feussner I."/>
            <person name="Gay G."/>
            <person name="Grimwood J."/>
            <person name="Hoegger P.J."/>
            <person name="Jain P."/>
            <person name="Kilaru S."/>
            <person name="Labbe J."/>
            <person name="Lin Y.C."/>
            <person name="Legue V."/>
            <person name="Le Tacon F."/>
            <person name="Marmeisse R."/>
            <person name="Melayah D."/>
            <person name="Montanini B."/>
            <person name="Muratet M."/>
            <person name="Nehls U."/>
            <person name="Niculita-Hirzel H."/>
            <person name="Oudot-Le Secq M.P."/>
            <person name="Peter M."/>
            <person name="Quesneville H."/>
            <person name="Rajashekar B."/>
            <person name="Reich M."/>
            <person name="Rouhier N."/>
            <person name="Schmutz J."/>
            <person name="Yin T."/>
            <person name="Chalot M."/>
            <person name="Henrissat B."/>
            <person name="Kuees U."/>
            <person name="Lucas S."/>
            <person name="Van de Peer Y."/>
            <person name="Podila G.K."/>
            <person name="Polle A."/>
            <person name="Pukkila P.J."/>
            <person name="Richardson P.M."/>
            <person name="Rouze P."/>
            <person name="Sanders I.R."/>
            <person name="Stajich J.E."/>
            <person name="Tunlid A."/>
            <person name="Tuskan G."/>
            <person name="Grigoriev I.V."/>
        </authorList>
    </citation>
    <scope>NUCLEOTIDE SEQUENCE [LARGE SCALE GENOMIC DNA]</scope>
    <source>
        <strain evidence="3">S238N-H82 / ATCC MYA-4686</strain>
    </source>
</reference>
<dbReference type="EMBL" id="DS547095">
    <property type="protein sequence ID" value="EDR11603.1"/>
    <property type="molecule type" value="Genomic_DNA"/>
</dbReference>
<feature type="compositionally biased region" description="Low complexity" evidence="1">
    <location>
        <begin position="314"/>
        <end position="330"/>
    </location>
</feature>
<protein>
    <submittedName>
        <fullName evidence="2">Predicted protein</fullName>
    </submittedName>
</protein>
<dbReference type="RefSeq" id="XP_001877500.1">
    <property type="nucleotide sequence ID" value="XM_001877465.1"/>
</dbReference>
<feature type="compositionally biased region" description="Polar residues" evidence="1">
    <location>
        <begin position="286"/>
        <end position="305"/>
    </location>
</feature>
<dbReference type="InParanoid" id="B0D1B4"/>
<evidence type="ECO:0000313" key="2">
    <source>
        <dbReference type="EMBL" id="EDR11603.1"/>
    </source>
</evidence>
<name>B0D1B4_LACBS</name>
<feature type="compositionally biased region" description="Basic residues" evidence="1">
    <location>
        <begin position="359"/>
        <end position="369"/>
    </location>
</feature>
<feature type="region of interest" description="Disordered" evidence="1">
    <location>
        <begin position="117"/>
        <end position="217"/>
    </location>
</feature>
<sequence length="478" mass="52970">MDSLRKLRSKVLEKIPVSSDKNEKVRDKTVRYSRSLPLLPPSDPGHIRPTYRGKRPLQPSDIRHPDDLIAPEAFSRRPVYKKGRRPVKASDIRHPMEFSLKSIDLYKIEAEKPVPNSDIMIQFPSPPTHTPSSSISRPSTDSEYRPTRPSTRPAPLDDIYPDLLPPSILLKPTDLAEERRRYNAIEAAKGRKQSESRQEPLQRHRNDSSSSFSRPTVEAYPEAVRRYYQIGEYSVQSQSGLTSHSNYSTQSLGVNARLRDGPTVHRPVVRTASTTSNSGPVHRQRMSSSAPVNNAPMSVPSTLPLHNSIRRQRNASSASANNAPISAPRPLQAHDSGHRHRAGSSASVNNSPISAPKALHAHGSGHRNRTGSSASANRPSNSAAAIYRQRMPSLAAASGPPNSISRHPQYQTTAGRRVFKREPHSSERGLAVRSSKESLSEGYVLVSEKVDPTFWNRIPGDTYERDDKNPAIITNSKP</sequence>
<feature type="region of interest" description="Disordered" evidence="1">
    <location>
        <begin position="33"/>
        <end position="91"/>
    </location>
</feature>
<dbReference type="GeneID" id="6073227"/>
<feature type="compositionally biased region" description="Basic residues" evidence="1">
    <location>
        <begin position="78"/>
        <end position="87"/>
    </location>
</feature>
<proteinExistence type="predicted"/>
<feature type="region of interest" description="Disordered" evidence="1">
    <location>
        <begin position="459"/>
        <end position="478"/>
    </location>
</feature>